<evidence type="ECO:0000313" key="2">
    <source>
        <dbReference type="EMBL" id="KKM71848.1"/>
    </source>
</evidence>
<comment type="caution">
    <text evidence="2">The sequence shown here is derived from an EMBL/GenBank/DDBJ whole genome shotgun (WGS) entry which is preliminary data.</text>
</comment>
<dbReference type="AlphaFoldDB" id="A0A0F9JQB5"/>
<sequence length="87" mass="10767">MKSALAKARDKWLVSDQYMEDHIDEIRDSMKEKFERYCDMSDEERDEFQAMHDKMTDEMREQHDRYCSMTDEEKEQYKKALERNKND</sequence>
<dbReference type="EMBL" id="LAZR01009564">
    <property type="protein sequence ID" value="KKM71848.1"/>
    <property type="molecule type" value="Genomic_DNA"/>
</dbReference>
<feature type="region of interest" description="Disordered" evidence="1">
    <location>
        <begin position="67"/>
        <end position="87"/>
    </location>
</feature>
<reference evidence="2" key="1">
    <citation type="journal article" date="2015" name="Nature">
        <title>Complex archaea that bridge the gap between prokaryotes and eukaryotes.</title>
        <authorList>
            <person name="Spang A."/>
            <person name="Saw J.H."/>
            <person name="Jorgensen S.L."/>
            <person name="Zaremba-Niedzwiedzka K."/>
            <person name="Martijn J."/>
            <person name="Lind A.E."/>
            <person name="van Eijk R."/>
            <person name="Schleper C."/>
            <person name="Guy L."/>
            <person name="Ettema T.J."/>
        </authorList>
    </citation>
    <scope>NUCLEOTIDE SEQUENCE</scope>
</reference>
<proteinExistence type="predicted"/>
<protein>
    <submittedName>
        <fullName evidence="2">Uncharacterized protein</fullName>
    </submittedName>
</protein>
<feature type="compositionally biased region" description="Basic and acidic residues" evidence="1">
    <location>
        <begin position="75"/>
        <end position="87"/>
    </location>
</feature>
<organism evidence="2">
    <name type="scientific">marine sediment metagenome</name>
    <dbReference type="NCBI Taxonomy" id="412755"/>
    <lineage>
        <taxon>unclassified sequences</taxon>
        <taxon>metagenomes</taxon>
        <taxon>ecological metagenomes</taxon>
    </lineage>
</organism>
<accession>A0A0F9JQB5</accession>
<evidence type="ECO:0000256" key="1">
    <source>
        <dbReference type="SAM" id="MobiDB-lite"/>
    </source>
</evidence>
<name>A0A0F9JQB5_9ZZZZ</name>
<gene>
    <name evidence="2" type="ORF">LCGC14_1426320</name>
</gene>